<feature type="compositionally biased region" description="Polar residues" evidence="1">
    <location>
        <begin position="7"/>
        <end position="22"/>
    </location>
</feature>
<sequence length="186" mass="21177">MPVLTRNDISSVPNTPEGSTESSPRIWVTVLVVVGSILLVAAFVAAVLVFFRRRGYREAKKHNPALSRKEFLRRRKMTAVARQTDEELQRRMMIRKSLAGRSNEWSTQFDNESLDIHEHSEHGLKEDWKEWEARMQRERPELACRHPSIAALPELPIPTKSSSSSPSRSPLLSGQSPPLFGELPRL</sequence>
<feature type="region of interest" description="Disordered" evidence="1">
    <location>
        <begin position="1"/>
        <end position="22"/>
    </location>
</feature>
<keyword evidence="2" id="KW-1133">Transmembrane helix</keyword>
<evidence type="ECO:0000256" key="2">
    <source>
        <dbReference type="SAM" id="Phobius"/>
    </source>
</evidence>
<feature type="region of interest" description="Disordered" evidence="1">
    <location>
        <begin position="142"/>
        <end position="186"/>
    </location>
</feature>
<evidence type="ECO:0000313" key="4">
    <source>
        <dbReference type="Proteomes" id="UP000182658"/>
    </source>
</evidence>
<evidence type="ECO:0000256" key="1">
    <source>
        <dbReference type="SAM" id="MobiDB-lite"/>
    </source>
</evidence>
<name>A0A1J7JP26_9PEZI</name>
<accession>A0A1J7JP26</accession>
<evidence type="ECO:0000313" key="3">
    <source>
        <dbReference type="EMBL" id="OIW31656.1"/>
    </source>
</evidence>
<dbReference type="InParanoid" id="A0A1J7JP26"/>
<protein>
    <submittedName>
        <fullName evidence="3">Uncharacterized protein</fullName>
    </submittedName>
</protein>
<keyword evidence="4" id="KW-1185">Reference proteome</keyword>
<dbReference type="OrthoDB" id="5222624at2759"/>
<dbReference type="AlphaFoldDB" id="A0A1J7JP26"/>
<feature type="transmembrane region" description="Helical" evidence="2">
    <location>
        <begin position="26"/>
        <end position="51"/>
    </location>
</feature>
<feature type="compositionally biased region" description="Low complexity" evidence="1">
    <location>
        <begin position="157"/>
        <end position="179"/>
    </location>
</feature>
<gene>
    <name evidence="3" type="ORF">CONLIGDRAFT_678122</name>
</gene>
<reference evidence="3 4" key="1">
    <citation type="submission" date="2016-10" db="EMBL/GenBank/DDBJ databases">
        <title>Draft genome sequence of Coniochaeta ligniaria NRRL30616, a lignocellulolytic fungus for bioabatement of inhibitors in plant biomass hydrolysates.</title>
        <authorList>
            <consortium name="DOE Joint Genome Institute"/>
            <person name="Jimenez D.J."/>
            <person name="Hector R.E."/>
            <person name="Riley R."/>
            <person name="Sun H."/>
            <person name="Grigoriev I.V."/>
            <person name="Van Elsas J.D."/>
            <person name="Nichols N.N."/>
        </authorList>
    </citation>
    <scope>NUCLEOTIDE SEQUENCE [LARGE SCALE GENOMIC DNA]</scope>
    <source>
        <strain evidence="3 4">NRRL 30616</strain>
    </source>
</reference>
<proteinExistence type="predicted"/>
<keyword evidence="2" id="KW-0812">Transmembrane</keyword>
<organism evidence="3 4">
    <name type="scientific">Coniochaeta ligniaria NRRL 30616</name>
    <dbReference type="NCBI Taxonomy" id="1408157"/>
    <lineage>
        <taxon>Eukaryota</taxon>
        <taxon>Fungi</taxon>
        <taxon>Dikarya</taxon>
        <taxon>Ascomycota</taxon>
        <taxon>Pezizomycotina</taxon>
        <taxon>Sordariomycetes</taxon>
        <taxon>Sordariomycetidae</taxon>
        <taxon>Coniochaetales</taxon>
        <taxon>Coniochaetaceae</taxon>
        <taxon>Coniochaeta</taxon>
    </lineage>
</organism>
<dbReference type="EMBL" id="KV875095">
    <property type="protein sequence ID" value="OIW31656.1"/>
    <property type="molecule type" value="Genomic_DNA"/>
</dbReference>
<dbReference type="Proteomes" id="UP000182658">
    <property type="component" value="Unassembled WGS sequence"/>
</dbReference>
<keyword evidence="2" id="KW-0472">Membrane</keyword>